<dbReference type="PANTHER" id="PTHR35046">
    <property type="entry name" value="ZINC KNUCKLE (CCHC-TYPE) FAMILY PROTEIN"/>
    <property type="match status" value="1"/>
</dbReference>
<evidence type="ECO:0000313" key="2">
    <source>
        <dbReference type="EMBL" id="GKV51260.1"/>
    </source>
</evidence>
<dbReference type="Pfam" id="PF24626">
    <property type="entry name" value="SH3_Tf2-1"/>
    <property type="match status" value="1"/>
</dbReference>
<feature type="domain" description="Tf2-1-like SH3-like" evidence="1">
    <location>
        <begin position="83"/>
        <end position="144"/>
    </location>
</feature>
<protein>
    <recommendedName>
        <fullName evidence="1">Tf2-1-like SH3-like domain-containing protein</fullName>
    </recommendedName>
</protein>
<gene>
    <name evidence="2" type="ORF">SLEP1_g57928</name>
</gene>
<reference evidence="2 3" key="1">
    <citation type="journal article" date="2021" name="Commun. Biol.">
        <title>The genome of Shorea leprosula (Dipterocarpaceae) highlights the ecological relevance of drought in aseasonal tropical rainforests.</title>
        <authorList>
            <person name="Ng K.K.S."/>
            <person name="Kobayashi M.J."/>
            <person name="Fawcett J.A."/>
            <person name="Hatakeyama M."/>
            <person name="Paape T."/>
            <person name="Ng C.H."/>
            <person name="Ang C.C."/>
            <person name="Tnah L.H."/>
            <person name="Lee C.T."/>
            <person name="Nishiyama T."/>
            <person name="Sese J."/>
            <person name="O'Brien M.J."/>
            <person name="Copetti D."/>
            <person name="Mohd Noor M.I."/>
            <person name="Ong R.C."/>
            <person name="Putra M."/>
            <person name="Sireger I.Z."/>
            <person name="Indrioko S."/>
            <person name="Kosugi Y."/>
            <person name="Izuno A."/>
            <person name="Isagi Y."/>
            <person name="Lee S.L."/>
            <person name="Shimizu K.K."/>
        </authorList>
    </citation>
    <scope>NUCLEOTIDE SEQUENCE [LARGE SCALE GENOMIC DNA]</scope>
    <source>
        <strain evidence="2">214</strain>
    </source>
</reference>
<evidence type="ECO:0000259" key="1">
    <source>
        <dbReference type="Pfam" id="PF24626"/>
    </source>
</evidence>
<dbReference type="EMBL" id="BPVZ01000463">
    <property type="protein sequence ID" value="GKV51260.1"/>
    <property type="molecule type" value="Genomic_DNA"/>
</dbReference>
<dbReference type="Proteomes" id="UP001054252">
    <property type="component" value="Unassembled WGS sequence"/>
</dbReference>
<keyword evidence="3" id="KW-1185">Reference proteome</keyword>
<accession>A0AAV5MN37</accession>
<name>A0AAV5MN37_9ROSI</name>
<dbReference type="AlphaFoldDB" id="A0AAV5MN37"/>
<comment type="caution">
    <text evidence="2">The sequence shown here is derived from an EMBL/GenBank/DDBJ whole genome shotgun (WGS) entry which is preliminary data.</text>
</comment>
<sequence length="169" mass="19565">MCNGSLDVVHLDSHHISKDIKTWEDCLPHVEFAYNCTVHSDGKKKADFVRQFYEKARLNIERRTEQYAKQANRGRSKLVFEPGDWVWLHMRKERFPAQRHSKLLPRGDGPFHVLECINDNAYKLDLPGEYNVNATFNVTDLSPFDAVDDLWTNPFQEEGNDVNPGFVTG</sequence>
<dbReference type="InterPro" id="IPR056924">
    <property type="entry name" value="SH3_Tf2-1"/>
</dbReference>
<organism evidence="2 3">
    <name type="scientific">Rubroshorea leprosula</name>
    <dbReference type="NCBI Taxonomy" id="152421"/>
    <lineage>
        <taxon>Eukaryota</taxon>
        <taxon>Viridiplantae</taxon>
        <taxon>Streptophyta</taxon>
        <taxon>Embryophyta</taxon>
        <taxon>Tracheophyta</taxon>
        <taxon>Spermatophyta</taxon>
        <taxon>Magnoliopsida</taxon>
        <taxon>eudicotyledons</taxon>
        <taxon>Gunneridae</taxon>
        <taxon>Pentapetalae</taxon>
        <taxon>rosids</taxon>
        <taxon>malvids</taxon>
        <taxon>Malvales</taxon>
        <taxon>Dipterocarpaceae</taxon>
        <taxon>Rubroshorea</taxon>
    </lineage>
</organism>
<dbReference type="PANTHER" id="PTHR35046:SF9">
    <property type="entry name" value="RNA-DIRECTED DNA POLYMERASE"/>
    <property type="match status" value="1"/>
</dbReference>
<evidence type="ECO:0000313" key="3">
    <source>
        <dbReference type="Proteomes" id="UP001054252"/>
    </source>
</evidence>
<proteinExistence type="predicted"/>